<comment type="caution">
    <text evidence="1">The sequence shown here is derived from an EMBL/GenBank/DDBJ whole genome shotgun (WGS) entry which is preliminary data.</text>
</comment>
<accession>A0A8S1T6P4</accession>
<proteinExistence type="predicted"/>
<gene>
    <name evidence="1" type="ORF">POCTA_138.1.T0190054</name>
</gene>
<dbReference type="AlphaFoldDB" id="A0A8S1T6P4"/>
<dbReference type="OMA" id="SIKNQMH"/>
<name>A0A8S1T6P4_PAROT</name>
<protein>
    <submittedName>
        <fullName evidence="1">Uncharacterized protein</fullName>
    </submittedName>
</protein>
<dbReference type="EMBL" id="CAJJDP010000019">
    <property type="protein sequence ID" value="CAD8146684.1"/>
    <property type="molecule type" value="Genomic_DNA"/>
</dbReference>
<evidence type="ECO:0000313" key="2">
    <source>
        <dbReference type="Proteomes" id="UP000683925"/>
    </source>
</evidence>
<sequence>MLNINCYEDGLNILIASIKNQMHQTIRKNKFQISEIRKNNGVEIRSNLLSARSNMRNCIENQSTYHCYSRLLEIKRRYSLLPLKNNHYRSPKKEKLKLKTRVSDKENLMKQKFEIRAWTIPDTNQTDQN</sequence>
<dbReference type="OrthoDB" id="304762at2759"/>
<reference evidence="1" key="1">
    <citation type="submission" date="2021-01" db="EMBL/GenBank/DDBJ databases">
        <authorList>
            <consortium name="Genoscope - CEA"/>
            <person name="William W."/>
        </authorList>
    </citation>
    <scope>NUCLEOTIDE SEQUENCE</scope>
</reference>
<organism evidence="1 2">
    <name type="scientific">Paramecium octaurelia</name>
    <dbReference type="NCBI Taxonomy" id="43137"/>
    <lineage>
        <taxon>Eukaryota</taxon>
        <taxon>Sar</taxon>
        <taxon>Alveolata</taxon>
        <taxon>Ciliophora</taxon>
        <taxon>Intramacronucleata</taxon>
        <taxon>Oligohymenophorea</taxon>
        <taxon>Peniculida</taxon>
        <taxon>Parameciidae</taxon>
        <taxon>Paramecium</taxon>
    </lineage>
</organism>
<keyword evidence="2" id="KW-1185">Reference proteome</keyword>
<evidence type="ECO:0000313" key="1">
    <source>
        <dbReference type="EMBL" id="CAD8146684.1"/>
    </source>
</evidence>
<dbReference type="Proteomes" id="UP000683925">
    <property type="component" value="Unassembled WGS sequence"/>
</dbReference>